<dbReference type="GO" id="GO:0005178">
    <property type="term" value="F:integrin binding"/>
    <property type="evidence" value="ECO:0007669"/>
    <property type="project" value="TreeGrafter"/>
</dbReference>
<protein>
    <recommendedName>
        <fullName evidence="10">CCN family member 2</fullName>
    </recommendedName>
    <alternativeName>
        <fullName evidence="12">Cellular communication network factor 2</fullName>
    </alternativeName>
    <alternativeName>
        <fullName evidence="11">Connective tissue growth factor</fullName>
    </alternativeName>
</protein>
<dbReference type="Pfam" id="PF19035">
    <property type="entry name" value="TSP1_CCN"/>
    <property type="match status" value="1"/>
</dbReference>
<keyword evidence="9" id="KW-1015">Disulfide bond</keyword>
<feature type="region of interest" description="Disordered" evidence="16">
    <location>
        <begin position="131"/>
        <end position="151"/>
    </location>
</feature>
<dbReference type="PROSITE" id="PS50092">
    <property type="entry name" value="TSP1"/>
    <property type="match status" value="1"/>
</dbReference>
<dbReference type="Proteomes" id="UP000010552">
    <property type="component" value="Unassembled WGS sequence"/>
</dbReference>
<evidence type="ECO:0000256" key="14">
    <source>
        <dbReference type="ARBA" id="ARBA00093340"/>
    </source>
</evidence>
<dbReference type="Pfam" id="PF00219">
    <property type="entry name" value="IGFBP"/>
    <property type="match status" value="1"/>
</dbReference>
<comment type="subcellular location">
    <subcellularLocation>
        <location evidence="1">Secreted</location>
        <location evidence="1">Extracellular space</location>
        <location evidence="1">Extracellular matrix</location>
    </subcellularLocation>
</comment>
<dbReference type="AlphaFoldDB" id="L5JMU2"/>
<dbReference type="GO" id="GO:0008201">
    <property type="term" value="F:heparin binding"/>
    <property type="evidence" value="ECO:0007669"/>
    <property type="project" value="UniProtKB-KW"/>
</dbReference>
<dbReference type="SMART" id="SM00041">
    <property type="entry name" value="CT"/>
    <property type="match status" value="1"/>
</dbReference>
<dbReference type="InterPro" id="IPR006207">
    <property type="entry name" value="Cys_knot_C"/>
</dbReference>
<evidence type="ECO:0000256" key="11">
    <source>
        <dbReference type="ARBA" id="ARBA00041320"/>
    </source>
</evidence>
<dbReference type="EMBL" id="KB031156">
    <property type="protein sequence ID" value="ELK00734.1"/>
    <property type="molecule type" value="Genomic_DNA"/>
</dbReference>
<dbReference type="GO" id="GO:0045597">
    <property type="term" value="P:positive regulation of cell differentiation"/>
    <property type="evidence" value="ECO:0007669"/>
    <property type="project" value="TreeGrafter"/>
</dbReference>
<evidence type="ECO:0000256" key="9">
    <source>
        <dbReference type="ARBA" id="ARBA00023157"/>
    </source>
</evidence>
<dbReference type="InterPro" id="IPR009030">
    <property type="entry name" value="Growth_fac_rcpt_cys_sf"/>
</dbReference>
<dbReference type="PANTHER" id="PTHR11348">
    <property type="entry name" value="CONNECTIVE TISSUE GROWTH FACTOR-RELATED"/>
    <property type="match status" value="1"/>
</dbReference>
<evidence type="ECO:0000259" key="19">
    <source>
        <dbReference type="PROSITE" id="PS51323"/>
    </source>
</evidence>
<dbReference type="Pfam" id="PF00093">
    <property type="entry name" value="VWC"/>
    <property type="match status" value="1"/>
</dbReference>
<dbReference type="InterPro" id="IPR001007">
    <property type="entry name" value="VWF_dom"/>
</dbReference>
<dbReference type="PROSITE" id="PS00222">
    <property type="entry name" value="IGFBP_N_1"/>
    <property type="match status" value="1"/>
</dbReference>
<evidence type="ECO:0000256" key="16">
    <source>
        <dbReference type="SAM" id="MobiDB-lite"/>
    </source>
</evidence>
<dbReference type="InterPro" id="IPR050941">
    <property type="entry name" value="CCN"/>
</dbReference>
<dbReference type="GO" id="GO:0031012">
    <property type="term" value="C:extracellular matrix"/>
    <property type="evidence" value="ECO:0007669"/>
    <property type="project" value="TreeGrafter"/>
</dbReference>
<dbReference type="FunFam" id="2.20.100.10:FF:000036">
    <property type="entry name" value="Connective tissue growth factor (Predicted)"/>
    <property type="match status" value="1"/>
</dbReference>
<evidence type="ECO:0000256" key="3">
    <source>
        <dbReference type="ARBA" id="ARBA00022525"/>
    </source>
</evidence>
<accession>L5JMU2</accession>
<dbReference type="InterPro" id="IPR043973">
    <property type="entry name" value="TSP1_CCN"/>
</dbReference>
<evidence type="ECO:0000256" key="4">
    <source>
        <dbReference type="ARBA" id="ARBA00022530"/>
    </source>
</evidence>
<dbReference type="STRING" id="9402.L5JMU2"/>
<dbReference type="InterPro" id="IPR006208">
    <property type="entry name" value="Glyco_hormone_CN"/>
</dbReference>
<keyword evidence="7" id="KW-0732">Signal</keyword>
<dbReference type="SMART" id="SM00209">
    <property type="entry name" value="TSP1"/>
    <property type="match status" value="1"/>
</dbReference>
<dbReference type="eggNOG" id="ENOG502QQDX">
    <property type="taxonomic scope" value="Eukaryota"/>
</dbReference>
<evidence type="ECO:0000256" key="1">
    <source>
        <dbReference type="ARBA" id="ARBA00004498"/>
    </source>
</evidence>
<keyword evidence="6" id="KW-0358">Heparin-binding</keyword>
<evidence type="ECO:0000256" key="8">
    <source>
        <dbReference type="ARBA" id="ARBA00022889"/>
    </source>
</evidence>
<comment type="caution">
    <text evidence="15">Lacks conserved residue(s) required for the propagation of feature annotation.</text>
</comment>
<reference evidence="21" key="1">
    <citation type="journal article" date="2013" name="Science">
        <title>Comparative analysis of bat genomes provides insight into the evolution of flight and immunity.</title>
        <authorList>
            <person name="Zhang G."/>
            <person name="Cowled C."/>
            <person name="Shi Z."/>
            <person name="Huang Z."/>
            <person name="Bishop-Lilly K.A."/>
            <person name="Fang X."/>
            <person name="Wynne J.W."/>
            <person name="Xiong Z."/>
            <person name="Baker M.L."/>
            <person name="Zhao W."/>
            <person name="Tachedjian M."/>
            <person name="Zhu Y."/>
            <person name="Zhou P."/>
            <person name="Jiang X."/>
            <person name="Ng J."/>
            <person name="Yang L."/>
            <person name="Wu L."/>
            <person name="Xiao J."/>
            <person name="Feng Y."/>
            <person name="Chen Y."/>
            <person name="Sun X."/>
            <person name="Zhang Y."/>
            <person name="Marsh G.A."/>
            <person name="Crameri G."/>
            <person name="Broder C.C."/>
            <person name="Frey K.G."/>
            <person name="Wang L.F."/>
            <person name="Wang J."/>
        </authorList>
    </citation>
    <scope>NUCLEOTIDE SEQUENCE [LARGE SCALE GENOMIC DNA]</scope>
</reference>
<dbReference type="GO" id="GO:0071897">
    <property type="term" value="P:DNA biosynthetic process"/>
    <property type="evidence" value="ECO:0007669"/>
    <property type="project" value="UniProtKB-KW"/>
</dbReference>
<keyword evidence="5" id="KW-0237">DNA synthesis</keyword>
<dbReference type="SMART" id="SM00214">
    <property type="entry name" value="VWC"/>
    <property type="match status" value="1"/>
</dbReference>
<feature type="domain" description="IGFBP N-terminal" evidence="19">
    <location>
        <begin position="172"/>
        <end position="244"/>
    </location>
</feature>
<dbReference type="FunCoup" id="L5JMU2">
    <property type="interactions" value="164"/>
</dbReference>
<keyword evidence="21" id="KW-1185">Reference proteome</keyword>
<proteinExistence type="inferred from homology"/>
<dbReference type="PROSITE" id="PS50184">
    <property type="entry name" value="VWFC_2"/>
    <property type="match status" value="1"/>
</dbReference>
<evidence type="ECO:0000256" key="5">
    <source>
        <dbReference type="ARBA" id="ARBA00022634"/>
    </source>
</evidence>
<dbReference type="InParanoid" id="L5JMU2"/>
<keyword evidence="3" id="KW-0964">Secreted</keyword>
<feature type="domain" description="VWFC" evidence="18">
    <location>
        <begin position="247"/>
        <end position="313"/>
    </location>
</feature>
<comment type="similarity">
    <text evidence="2">Belongs to the CCN family.</text>
</comment>
<evidence type="ECO:0000256" key="2">
    <source>
        <dbReference type="ARBA" id="ARBA00008125"/>
    </source>
</evidence>
<sequence>MPSDVPVDAFGHLPSHTESLRILLVFGTHCRQNGFWIAIFAQDKAISFLGKLDVMHEKYRSLEFLSPLKIKSKLHLSVNDASTQGDFYDACGWSESQPKQDHRIPAVSLFSYLHPKKDVCQWVEQPQLLETEPGKRLETPAAAGADGEGFGGGGEGPAGRGACALFSPQPAWGQDCSGQCQCSAPAPRCPAGVSLVLDGCGCCRVCAKQLGELCTERDPCDPHKGLFCDFGSPANRKIGVCTAKDGAPCVFGGTVYRSGESFQSSCKYQCTCLDGAVGCVPLCSMDVRLPSPDCPFPRRVKLPGKCCEEWVCDEPKDHTVVGPALAAYRLEDTFGPDPTMIRANCLVQTTEWSACSKTCGMGISTRVTNDNAFCRLEKQSRLCMVRPCEADLEENIKKGKKCIRTPKISKPVKFELSGCTSVKTYRAKFCGVCTDGRCCTPHRTTTLPVEFKCPDGEVMKRSMMFIKTCACHYNCPGDNDIFESLYYRKMYGDMA</sequence>
<evidence type="ECO:0000256" key="15">
    <source>
        <dbReference type="PROSITE-ProRule" id="PRU00039"/>
    </source>
</evidence>
<dbReference type="SUPFAM" id="SSF82895">
    <property type="entry name" value="TSP-1 type 1 repeat"/>
    <property type="match status" value="1"/>
</dbReference>
<feature type="domain" description="CTCK" evidence="17">
    <location>
        <begin position="402"/>
        <end position="476"/>
    </location>
</feature>
<dbReference type="GO" id="GO:0007165">
    <property type="term" value="P:signal transduction"/>
    <property type="evidence" value="ECO:0007669"/>
    <property type="project" value="InterPro"/>
</dbReference>
<evidence type="ECO:0000256" key="7">
    <source>
        <dbReference type="ARBA" id="ARBA00022729"/>
    </source>
</evidence>
<dbReference type="PANTHER" id="PTHR11348:SF7">
    <property type="entry name" value="CCN FAMILY MEMBER 2"/>
    <property type="match status" value="1"/>
</dbReference>
<evidence type="ECO:0000256" key="12">
    <source>
        <dbReference type="ARBA" id="ARBA00042353"/>
    </source>
</evidence>
<organism evidence="20 21">
    <name type="scientific">Pteropus alecto</name>
    <name type="common">Black flying fox</name>
    <dbReference type="NCBI Taxonomy" id="9402"/>
    <lineage>
        <taxon>Eukaryota</taxon>
        <taxon>Metazoa</taxon>
        <taxon>Chordata</taxon>
        <taxon>Craniata</taxon>
        <taxon>Vertebrata</taxon>
        <taxon>Euteleostomi</taxon>
        <taxon>Mammalia</taxon>
        <taxon>Eutheria</taxon>
        <taxon>Laurasiatheria</taxon>
        <taxon>Chiroptera</taxon>
        <taxon>Yinpterochiroptera</taxon>
        <taxon>Pteropodoidea</taxon>
        <taxon>Pteropodidae</taxon>
        <taxon>Pteropodinae</taxon>
        <taxon>Pteropus</taxon>
    </lineage>
</organism>
<dbReference type="Pfam" id="PF00007">
    <property type="entry name" value="Cys_knot"/>
    <property type="match status" value="1"/>
</dbReference>
<dbReference type="PROSITE" id="PS51323">
    <property type="entry name" value="IGFBP_N_2"/>
    <property type="match status" value="1"/>
</dbReference>
<dbReference type="SMART" id="SM00121">
    <property type="entry name" value="IB"/>
    <property type="match status" value="1"/>
</dbReference>
<evidence type="ECO:0000256" key="6">
    <source>
        <dbReference type="ARBA" id="ARBA00022674"/>
    </source>
</evidence>
<dbReference type="SUPFAM" id="SSF57184">
    <property type="entry name" value="Growth factor receptor domain"/>
    <property type="match status" value="1"/>
</dbReference>
<evidence type="ECO:0000256" key="10">
    <source>
        <dbReference type="ARBA" id="ARBA00039943"/>
    </source>
</evidence>
<evidence type="ECO:0000313" key="20">
    <source>
        <dbReference type="EMBL" id="ELK00734.1"/>
    </source>
</evidence>
<dbReference type="InterPro" id="IPR036383">
    <property type="entry name" value="TSP1_rpt_sf"/>
</dbReference>
<comment type="subunit">
    <text evidence="13">Monomer. Interacts with TSKU.</text>
</comment>
<dbReference type="PROSITE" id="PS01185">
    <property type="entry name" value="CTCK_1"/>
    <property type="match status" value="1"/>
</dbReference>
<dbReference type="GO" id="GO:0005615">
    <property type="term" value="C:extracellular space"/>
    <property type="evidence" value="ECO:0007669"/>
    <property type="project" value="TreeGrafter"/>
</dbReference>
<dbReference type="InterPro" id="IPR000867">
    <property type="entry name" value="IGFBP-like"/>
</dbReference>
<gene>
    <name evidence="20" type="ORF">PAL_GLEAN10018714</name>
</gene>
<evidence type="ECO:0000259" key="18">
    <source>
        <dbReference type="PROSITE" id="PS50184"/>
    </source>
</evidence>
<dbReference type="Gene3D" id="2.20.100.10">
    <property type="entry name" value="Thrombospondin type-1 (TSP1) repeat"/>
    <property type="match status" value="1"/>
</dbReference>
<comment type="function">
    <text evidence="14">Major connective tissue mitoattractant secreted by vascular endothelial cells. Promotes proliferation and differentiation of chondrocytes. Is involved in the stimulation of osteoblast differentiation and has a critical role in osteogenesis. Mediates heparin- and divalent cation-dependent cell adhesion in many cell types including fibroblasts, myofibroblasts, endothelial and epithelial cells. Enhances fibroblast growth factor-induced DNA synthesis.</text>
</comment>
<dbReference type="SUPFAM" id="SSF57603">
    <property type="entry name" value="FnI-like domain"/>
    <property type="match status" value="1"/>
</dbReference>
<dbReference type="InterPro" id="IPR017891">
    <property type="entry name" value="Insulin_GF-bd_Cys-rich_CS"/>
</dbReference>
<dbReference type="PROSITE" id="PS01225">
    <property type="entry name" value="CTCK_2"/>
    <property type="match status" value="1"/>
</dbReference>
<evidence type="ECO:0000256" key="13">
    <source>
        <dbReference type="ARBA" id="ARBA00046496"/>
    </source>
</evidence>
<dbReference type="InterPro" id="IPR000884">
    <property type="entry name" value="TSP1_rpt"/>
</dbReference>
<dbReference type="GO" id="GO:0007155">
    <property type="term" value="P:cell adhesion"/>
    <property type="evidence" value="ECO:0007669"/>
    <property type="project" value="UniProtKB-KW"/>
</dbReference>
<dbReference type="PROSITE" id="PS01208">
    <property type="entry name" value="VWFC_1"/>
    <property type="match status" value="1"/>
</dbReference>
<keyword evidence="8" id="KW-0130">Cell adhesion</keyword>
<keyword evidence="4" id="KW-0272">Extracellular matrix</keyword>
<evidence type="ECO:0000313" key="21">
    <source>
        <dbReference type="Proteomes" id="UP000010552"/>
    </source>
</evidence>
<evidence type="ECO:0000259" key="17">
    <source>
        <dbReference type="PROSITE" id="PS01225"/>
    </source>
</evidence>
<name>L5JMU2_PTEAL</name>